<sequence length="270" mass="29726">MYLDLGLAWDARRSPSMIDLALHHGFVGVAETVTMNASQLGQKVQCPITLGRQPVVSSHQGVLQRRFADLGLGLAQEPLLILRRLNLLVHDSVQVASANRASESGLGYDFIVMRPMSEEAFQFVCEQGECDLISLPMDIAMPFVLRQFLVNRFLQRGGFFEIEFAPMVRDTARRRQLLTNVAHLLHATKGKGVVLSSGAADNMEMRSPADLVNFAAVLGLRGERARKSLSTNPLRVLQKAALRRGGPLHAISASLRESHKAFADIEMKDG</sequence>
<dbReference type="GO" id="GO:0003723">
    <property type="term" value="F:RNA binding"/>
    <property type="evidence" value="ECO:0007669"/>
    <property type="project" value="TreeGrafter"/>
</dbReference>
<dbReference type="GO" id="GO:0008033">
    <property type="term" value="P:tRNA processing"/>
    <property type="evidence" value="ECO:0007669"/>
    <property type="project" value="UniProtKB-KW"/>
</dbReference>
<dbReference type="PANTHER" id="PTHR13031">
    <property type="entry name" value="RIBONUCLEASE P SUBUNIT P30"/>
    <property type="match status" value="1"/>
</dbReference>
<dbReference type="GO" id="GO:0005634">
    <property type="term" value="C:nucleus"/>
    <property type="evidence" value="ECO:0007669"/>
    <property type="project" value="UniProtKB-SubCell"/>
</dbReference>
<evidence type="ECO:0000313" key="4">
    <source>
        <dbReference type="EMBL" id="CAD8847265.1"/>
    </source>
</evidence>
<dbReference type="EMBL" id="HBFQ01030705">
    <property type="protein sequence ID" value="CAD8847265.1"/>
    <property type="molecule type" value="Transcribed_RNA"/>
</dbReference>
<protein>
    <submittedName>
        <fullName evidence="4">Uncharacterized protein</fullName>
    </submittedName>
</protein>
<keyword evidence="3" id="KW-0819">tRNA processing</keyword>
<dbReference type="Pfam" id="PF01876">
    <property type="entry name" value="RNase_P_p30"/>
    <property type="match status" value="1"/>
</dbReference>
<evidence type="ECO:0000256" key="2">
    <source>
        <dbReference type="ARBA" id="ARBA00007331"/>
    </source>
</evidence>
<accession>A0A7S1F673</accession>
<comment type="subcellular location">
    <subcellularLocation>
        <location evidence="1">Nucleus</location>
    </subcellularLocation>
</comment>
<dbReference type="Gene3D" id="3.20.20.140">
    <property type="entry name" value="Metal-dependent hydrolases"/>
    <property type="match status" value="1"/>
</dbReference>
<dbReference type="InterPro" id="IPR016195">
    <property type="entry name" value="Pol/histidinol_Pase-like"/>
</dbReference>
<dbReference type="SUPFAM" id="SSF89550">
    <property type="entry name" value="PHP domain-like"/>
    <property type="match status" value="1"/>
</dbReference>
<evidence type="ECO:0000256" key="1">
    <source>
        <dbReference type="ARBA" id="ARBA00004123"/>
    </source>
</evidence>
<dbReference type="AlphaFoldDB" id="A0A7S1F673"/>
<name>A0A7S1F673_NOCSC</name>
<dbReference type="InterPro" id="IPR002738">
    <property type="entry name" value="RNase_P_p30"/>
</dbReference>
<organism evidence="4">
    <name type="scientific">Noctiluca scintillans</name>
    <name type="common">Sea sparkle</name>
    <name type="synonym">Red tide dinoflagellate</name>
    <dbReference type="NCBI Taxonomy" id="2966"/>
    <lineage>
        <taxon>Eukaryota</taxon>
        <taxon>Sar</taxon>
        <taxon>Alveolata</taxon>
        <taxon>Dinophyceae</taxon>
        <taxon>Noctilucales</taxon>
        <taxon>Noctilucaceae</taxon>
        <taxon>Noctiluca</taxon>
    </lineage>
</organism>
<gene>
    <name evidence="4" type="ORF">NSCI0253_LOCUS21615</name>
</gene>
<comment type="similarity">
    <text evidence="2">Belongs to the eukaryotic/archaeal RNase P protein component 3 family.</text>
</comment>
<dbReference type="PANTHER" id="PTHR13031:SF0">
    <property type="entry name" value="RIBONUCLEASE P PROTEIN SUBUNIT P30"/>
    <property type="match status" value="1"/>
</dbReference>
<evidence type="ECO:0000256" key="3">
    <source>
        <dbReference type="ARBA" id="ARBA00022694"/>
    </source>
</evidence>
<reference evidence="4" key="1">
    <citation type="submission" date="2021-01" db="EMBL/GenBank/DDBJ databases">
        <authorList>
            <person name="Corre E."/>
            <person name="Pelletier E."/>
            <person name="Niang G."/>
            <person name="Scheremetjew M."/>
            <person name="Finn R."/>
            <person name="Kale V."/>
            <person name="Holt S."/>
            <person name="Cochrane G."/>
            <person name="Meng A."/>
            <person name="Brown T."/>
            <person name="Cohen L."/>
        </authorList>
    </citation>
    <scope>NUCLEOTIDE SEQUENCE</scope>
</reference>
<proteinExistence type="inferred from homology"/>